<dbReference type="InterPro" id="IPR013792">
    <property type="entry name" value="RNA3'P_cycl/enolpyr_Trfase_a/b"/>
</dbReference>
<dbReference type="HAMAP" id="MF_00210">
    <property type="entry name" value="EPSP_synth"/>
    <property type="match status" value="1"/>
</dbReference>
<dbReference type="InterPro" id="IPR001986">
    <property type="entry name" value="Enolpyruvate_Tfrase_dom"/>
</dbReference>
<dbReference type="EMBL" id="JAVDDT010000002">
    <property type="protein sequence ID" value="MDQ2069182.1"/>
    <property type="molecule type" value="Genomic_DNA"/>
</dbReference>
<feature type="binding site" evidence="7">
    <location>
        <position position="341"/>
    </location>
    <ligand>
        <name>phosphoenolpyruvate</name>
        <dbReference type="ChEBI" id="CHEBI:58702"/>
    </ligand>
</feature>
<dbReference type="PANTHER" id="PTHR21090:SF5">
    <property type="entry name" value="PENTAFUNCTIONAL AROM POLYPEPTIDE"/>
    <property type="match status" value="1"/>
</dbReference>
<sequence>MDAAPFLPEGGEPVLSVPGDKSISHRALMFLAVSAAGGRIDGLLESADCLATLQALRTLGAEIRALGHGAYQVSGGGLRNPSTPLDLGNSGTGLRLLAGLLAGQGIAAVLDGDASLRGRPMGRIVTPLRTMGAVIEDSEGCPPLRLHGGGRLQGIDYTLPVASAQVKSAILLAGLNADGDTVVREQAPSRDHTERMLAGLGADIEFGEGRVRLRPGALRGGDVAVPGDLSSAAFFLAAAAASPGRRLCLRAVGINPSRDGILRLLRRMGAAIRLENERLAGGEPVADIHVLGSRLSGIQVGAEDVALAIDEIPALMIAATAAQGETVIRGAEELRVKESDRITALCEGLQGLGCAVEEWPDGLRLSGPPRHGARIDSHGDHRIAMSFALLAGQLPDGQSIIIEDVDNVSTSFPNFVEKADQIGVRIKEL</sequence>
<feature type="binding site" evidence="7">
    <location>
        <position position="337"/>
    </location>
    <ligand>
        <name>3-phosphoshikimate</name>
        <dbReference type="ChEBI" id="CHEBI:145989"/>
    </ligand>
</feature>
<dbReference type="RefSeq" id="WP_306727828.1">
    <property type="nucleotide sequence ID" value="NZ_JAVDDT010000002.1"/>
</dbReference>
<dbReference type="PROSITE" id="PS00885">
    <property type="entry name" value="EPSP_SYNTHASE_2"/>
    <property type="match status" value="1"/>
</dbReference>
<feature type="binding site" evidence="7">
    <location>
        <position position="382"/>
    </location>
    <ligand>
        <name>phosphoenolpyruvate</name>
        <dbReference type="ChEBI" id="CHEBI:58702"/>
    </ligand>
</feature>
<feature type="binding site" evidence="7">
    <location>
        <position position="21"/>
    </location>
    <ligand>
        <name>3-phosphoshikimate</name>
        <dbReference type="ChEBI" id="CHEBI:145989"/>
    </ligand>
</feature>
<evidence type="ECO:0000313" key="9">
    <source>
        <dbReference type="EMBL" id="MDQ2069182.1"/>
    </source>
</evidence>
<feature type="binding site" evidence="7">
    <location>
        <position position="163"/>
    </location>
    <ligand>
        <name>3-phosphoshikimate</name>
        <dbReference type="ChEBI" id="CHEBI:145989"/>
    </ligand>
</feature>
<feature type="binding site" evidence="7">
    <location>
        <position position="119"/>
    </location>
    <ligand>
        <name>phosphoenolpyruvate</name>
        <dbReference type="ChEBI" id="CHEBI:58702"/>
    </ligand>
</feature>
<dbReference type="EC" id="2.5.1.19" evidence="7"/>
<comment type="caution">
    <text evidence="9">The sequence shown here is derived from an EMBL/GenBank/DDBJ whole genome shotgun (WGS) entry which is preliminary data.</text>
</comment>
<evidence type="ECO:0000256" key="5">
    <source>
        <dbReference type="ARBA" id="ARBA00023141"/>
    </source>
</evidence>
<proteinExistence type="inferred from homology"/>
<comment type="catalytic activity">
    <reaction evidence="6">
        <text>3-phosphoshikimate + phosphoenolpyruvate = 5-O-(1-carboxyvinyl)-3-phosphoshikimate + phosphate</text>
        <dbReference type="Rhea" id="RHEA:21256"/>
        <dbReference type="ChEBI" id="CHEBI:43474"/>
        <dbReference type="ChEBI" id="CHEBI:57701"/>
        <dbReference type="ChEBI" id="CHEBI:58702"/>
        <dbReference type="ChEBI" id="CHEBI:145989"/>
        <dbReference type="EC" id="2.5.1.19"/>
    </reaction>
    <physiologicalReaction direction="left-to-right" evidence="6">
        <dbReference type="Rhea" id="RHEA:21257"/>
    </physiologicalReaction>
</comment>
<keyword evidence="5 7" id="KW-0057">Aromatic amino acid biosynthesis</keyword>
<organism evidence="9 10">
    <name type="scientific">Natronospira bacteriovora</name>
    <dbReference type="NCBI Taxonomy" id="3069753"/>
    <lineage>
        <taxon>Bacteria</taxon>
        <taxon>Pseudomonadati</taxon>
        <taxon>Pseudomonadota</taxon>
        <taxon>Gammaproteobacteria</taxon>
        <taxon>Natronospirales</taxon>
        <taxon>Natronospiraceae</taxon>
        <taxon>Natronospira</taxon>
    </lineage>
</organism>
<protein>
    <recommendedName>
        <fullName evidence="7">3-phosphoshikimate 1-carboxyvinyltransferase</fullName>
        <ecNumber evidence="7">2.5.1.19</ecNumber>
    </recommendedName>
    <alternativeName>
        <fullName evidence="7">5-enolpyruvylshikimate-3-phosphate synthase</fullName>
        <shortName evidence="7">EPSP synthase</shortName>
        <shortName evidence="7">EPSPS</shortName>
    </alternativeName>
</protein>
<feature type="binding site" evidence="7">
    <location>
        <position position="22"/>
    </location>
    <ligand>
        <name>3-phosphoshikimate</name>
        <dbReference type="ChEBI" id="CHEBI:145989"/>
    </ligand>
</feature>
<feature type="binding site" evidence="7">
    <location>
        <position position="165"/>
    </location>
    <ligand>
        <name>phosphoenolpyruvate</name>
        <dbReference type="ChEBI" id="CHEBI:58702"/>
    </ligand>
</feature>
<comment type="caution">
    <text evidence="7">Lacks conserved residue(s) required for the propagation of feature annotation.</text>
</comment>
<comment type="similarity">
    <text evidence="2 7">Belongs to the EPSP synthase family.</text>
</comment>
<feature type="binding site" evidence="7">
    <location>
        <position position="91"/>
    </location>
    <ligand>
        <name>phosphoenolpyruvate</name>
        <dbReference type="ChEBI" id="CHEBI:58702"/>
    </ligand>
</feature>
<evidence type="ECO:0000259" key="8">
    <source>
        <dbReference type="Pfam" id="PF00275"/>
    </source>
</evidence>
<keyword evidence="3 7" id="KW-0028">Amino-acid biosynthesis</keyword>
<dbReference type="Gene3D" id="3.65.10.10">
    <property type="entry name" value="Enolpyruvate transferase domain"/>
    <property type="match status" value="2"/>
</dbReference>
<keyword evidence="4 7" id="KW-0808">Transferase</keyword>
<dbReference type="CDD" id="cd01556">
    <property type="entry name" value="EPSP_synthase"/>
    <property type="match status" value="1"/>
</dbReference>
<comment type="subunit">
    <text evidence="7">Monomer.</text>
</comment>
<feature type="binding site" evidence="7">
    <location>
        <position position="310"/>
    </location>
    <ligand>
        <name>3-phosphoshikimate</name>
        <dbReference type="ChEBI" id="CHEBI:145989"/>
    </ligand>
</feature>
<comment type="pathway">
    <text evidence="1 7">Metabolic intermediate biosynthesis; chorismate biosynthesis; chorismate from D-erythrose 4-phosphate and phosphoenolpyruvate: step 6/7.</text>
</comment>
<dbReference type="PIRSF" id="PIRSF000505">
    <property type="entry name" value="EPSPS"/>
    <property type="match status" value="1"/>
</dbReference>
<gene>
    <name evidence="7 9" type="primary">aroA</name>
    <name evidence="9" type="ORF">RBH19_04795</name>
</gene>
<evidence type="ECO:0000256" key="7">
    <source>
        <dbReference type="HAMAP-Rule" id="MF_00210"/>
    </source>
</evidence>
<feature type="domain" description="Enolpyruvate transferase" evidence="8">
    <location>
        <begin position="15"/>
        <end position="418"/>
    </location>
</feature>
<dbReference type="GO" id="GO:0003866">
    <property type="term" value="F:3-phosphoshikimate 1-carboxyvinyltransferase activity"/>
    <property type="evidence" value="ECO:0007669"/>
    <property type="project" value="UniProtKB-EC"/>
</dbReference>
<evidence type="ECO:0000256" key="6">
    <source>
        <dbReference type="ARBA" id="ARBA00044633"/>
    </source>
</evidence>
<evidence type="ECO:0000313" key="10">
    <source>
        <dbReference type="Proteomes" id="UP001239019"/>
    </source>
</evidence>
<dbReference type="SUPFAM" id="SSF55205">
    <property type="entry name" value="EPT/RTPC-like"/>
    <property type="match status" value="1"/>
</dbReference>
<dbReference type="PROSITE" id="PS00104">
    <property type="entry name" value="EPSP_SYNTHASE_1"/>
    <property type="match status" value="1"/>
</dbReference>
<feature type="binding site" evidence="7">
    <location>
        <position position="165"/>
    </location>
    <ligand>
        <name>3-phosphoshikimate</name>
        <dbReference type="ChEBI" id="CHEBI:145989"/>
    </ligand>
</feature>
<evidence type="ECO:0000256" key="4">
    <source>
        <dbReference type="ARBA" id="ARBA00022679"/>
    </source>
</evidence>
<reference evidence="9 10" key="1">
    <citation type="submission" date="2023-08" db="EMBL/GenBank/DDBJ databases">
        <title>Whole-genome sequencing of halo(alkali)philic microorganisms from hypersaline lakes.</title>
        <authorList>
            <person name="Sorokin D.Y."/>
            <person name="Abbas B."/>
            <person name="Merkel A.Y."/>
        </authorList>
    </citation>
    <scope>NUCLEOTIDE SEQUENCE [LARGE SCALE GENOMIC DNA]</scope>
    <source>
        <strain evidence="9 10">AB-CW4</strain>
    </source>
</reference>
<dbReference type="InterPro" id="IPR023193">
    <property type="entry name" value="EPSP_synthase_CS"/>
</dbReference>
<dbReference type="InterPro" id="IPR006264">
    <property type="entry name" value="EPSP_synthase"/>
</dbReference>
<evidence type="ECO:0000256" key="2">
    <source>
        <dbReference type="ARBA" id="ARBA00009948"/>
    </source>
</evidence>
<dbReference type="NCBIfam" id="TIGR01356">
    <property type="entry name" value="aroA"/>
    <property type="match status" value="1"/>
</dbReference>
<feature type="binding site" evidence="7">
    <location>
        <position position="21"/>
    </location>
    <ligand>
        <name>phosphoenolpyruvate</name>
        <dbReference type="ChEBI" id="CHEBI:58702"/>
    </ligand>
</feature>
<keyword evidence="10" id="KW-1185">Reference proteome</keyword>
<dbReference type="PANTHER" id="PTHR21090">
    <property type="entry name" value="AROM/DEHYDROQUINATE SYNTHASE"/>
    <property type="match status" value="1"/>
</dbReference>
<evidence type="ECO:0000256" key="3">
    <source>
        <dbReference type="ARBA" id="ARBA00022605"/>
    </source>
</evidence>
<comment type="subcellular location">
    <subcellularLocation>
        <location evidence="7">Cytoplasm</location>
    </subcellularLocation>
</comment>
<dbReference type="InterPro" id="IPR036968">
    <property type="entry name" value="Enolpyruvate_Tfrase_sf"/>
</dbReference>
<feature type="active site" description="Proton acceptor" evidence="7">
    <location>
        <position position="310"/>
    </location>
</feature>
<comment type="function">
    <text evidence="7">Catalyzes the transfer of the enolpyruvyl moiety of phosphoenolpyruvate (PEP) to the 5-hydroxyl of shikimate-3-phosphate (S3P) to produce enolpyruvyl shikimate-3-phosphate and inorganic phosphate.</text>
</comment>
<keyword evidence="7" id="KW-0963">Cytoplasm</keyword>
<dbReference type="Proteomes" id="UP001239019">
    <property type="component" value="Unassembled WGS sequence"/>
</dbReference>
<feature type="binding site" evidence="7">
    <location>
        <position position="26"/>
    </location>
    <ligand>
        <name>3-phosphoshikimate</name>
        <dbReference type="ChEBI" id="CHEBI:145989"/>
    </ligand>
</feature>
<name>A0ABU0W5D7_9GAMM</name>
<evidence type="ECO:0000256" key="1">
    <source>
        <dbReference type="ARBA" id="ARBA00004811"/>
    </source>
</evidence>
<accession>A0ABU0W5D7</accession>
<dbReference type="Pfam" id="PF00275">
    <property type="entry name" value="EPSP_synthase"/>
    <property type="match status" value="1"/>
</dbReference>